<protein>
    <submittedName>
        <fullName evidence="2">Uncharacterized protein</fullName>
    </submittedName>
</protein>
<proteinExistence type="predicted"/>
<dbReference type="EMBL" id="MU253832">
    <property type="protein sequence ID" value="KAG9245743.1"/>
    <property type="molecule type" value="Genomic_DNA"/>
</dbReference>
<organism evidence="2 3">
    <name type="scientific">Calycina marina</name>
    <dbReference type="NCBI Taxonomy" id="1763456"/>
    <lineage>
        <taxon>Eukaryota</taxon>
        <taxon>Fungi</taxon>
        <taxon>Dikarya</taxon>
        <taxon>Ascomycota</taxon>
        <taxon>Pezizomycotina</taxon>
        <taxon>Leotiomycetes</taxon>
        <taxon>Helotiales</taxon>
        <taxon>Pezizellaceae</taxon>
        <taxon>Calycina</taxon>
    </lineage>
</organism>
<evidence type="ECO:0000313" key="3">
    <source>
        <dbReference type="Proteomes" id="UP000887226"/>
    </source>
</evidence>
<evidence type="ECO:0000256" key="1">
    <source>
        <dbReference type="SAM" id="MobiDB-lite"/>
    </source>
</evidence>
<evidence type="ECO:0000313" key="2">
    <source>
        <dbReference type="EMBL" id="KAG9245743.1"/>
    </source>
</evidence>
<comment type="caution">
    <text evidence="2">The sequence shown here is derived from an EMBL/GenBank/DDBJ whole genome shotgun (WGS) entry which is preliminary data.</text>
</comment>
<dbReference type="AlphaFoldDB" id="A0A9P8CG03"/>
<feature type="compositionally biased region" description="Basic and acidic residues" evidence="1">
    <location>
        <begin position="55"/>
        <end position="67"/>
    </location>
</feature>
<name>A0A9P8CG03_9HELO</name>
<dbReference type="OrthoDB" id="3512168at2759"/>
<accession>A0A9P8CG03</accession>
<dbReference type="Proteomes" id="UP000887226">
    <property type="component" value="Unassembled WGS sequence"/>
</dbReference>
<keyword evidence="3" id="KW-1185">Reference proteome</keyword>
<sequence>MCRQVTHLAECGHESGSSTTQCENPTCECGGIFIKPELENVKGLCMACQKVRDQQEEPRERTRQTLKEDEDEGYCE</sequence>
<gene>
    <name evidence="2" type="ORF">BJ878DRAFT_335298</name>
</gene>
<reference evidence="2" key="1">
    <citation type="journal article" date="2021" name="IMA Fungus">
        <title>Genomic characterization of three marine fungi, including Emericellopsis atlantica sp. nov. with signatures of a generalist lifestyle and marine biomass degradation.</title>
        <authorList>
            <person name="Hagestad O.C."/>
            <person name="Hou L."/>
            <person name="Andersen J.H."/>
            <person name="Hansen E.H."/>
            <person name="Altermark B."/>
            <person name="Li C."/>
            <person name="Kuhnert E."/>
            <person name="Cox R.J."/>
            <person name="Crous P.W."/>
            <person name="Spatafora J.W."/>
            <person name="Lail K."/>
            <person name="Amirebrahimi M."/>
            <person name="Lipzen A."/>
            <person name="Pangilinan J."/>
            <person name="Andreopoulos W."/>
            <person name="Hayes R.D."/>
            <person name="Ng V."/>
            <person name="Grigoriev I.V."/>
            <person name="Jackson S.A."/>
            <person name="Sutton T.D.S."/>
            <person name="Dobson A.D.W."/>
            <person name="Rama T."/>
        </authorList>
    </citation>
    <scope>NUCLEOTIDE SEQUENCE</scope>
    <source>
        <strain evidence="2">TRa3180A</strain>
    </source>
</reference>
<feature type="region of interest" description="Disordered" evidence="1">
    <location>
        <begin position="55"/>
        <end position="76"/>
    </location>
</feature>